<reference evidence="1" key="3">
    <citation type="submission" date="2025-09" db="UniProtKB">
        <authorList>
            <consortium name="Ensembl"/>
        </authorList>
    </citation>
    <scope>IDENTIFICATION</scope>
</reference>
<name>A0A4W5LX33_9TELE</name>
<keyword evidence="2" id="KW-1185">Reference proteome</keyword>
<reference evidence="1" key="2">
    <citation type="submission" date="2025-08" db="UniProtKB">
        <authorList>
            <consortium name="Ensembl"/>
        </authorList>
    </citation>
    <scope>IDENTIFICATION</scope>
</reference>
<dbReference type="Ensembl" id="ENSHHUT00000030724.1">
    <property type="protein sequence ID" value="ENSHHUP00000029500.1"/>
    <property type="gene ID" value="ENSHHUG00000018804.1"/>
</dbReference>
<reference evidence="2" key="1">
    <citation type="submission" date="2018-06" db="EMBL/GenBank/DDBJ databases">
        <title>Genome assembly of Danube salmon.</title>
        <authorList>
            <person name="Macqueen D.J."/>
            <person name="Gundappa M.K."/>
        </authorList>
    </citation>
    <scope>NUCLEOTIDE SEQUENCE [LARGE SCALE GENOMIC DNA]</scope>
</reference>
<sequence>MAGHRTRPSGQPQSSKVSQFKLVFLGKSSLLLQFVKGQYQDFRESTIGVRVPTTHYNTLLCRPLGLLLQVVFSDFYRGLRKYSPPLAFFLFCCLTI</sequence>
<proteinExistence type="predicted"/>
<evidence type="ECO:0000313" key="2">
    <source>
        <dbReference type="Proteomes" id="UP000314982"/>
    </source>
</evidence>
<accession>A0A4W5LX33</accession>
<evidence type="ECO:0000313" key="1">
    <source>
        <dbReference type="Ensembl" id="ENSHHUP00000029500.1"/>
    </source>
</evidence>
<organism evidence="1 2">
    <name type="scientific">Hucho hucho</name>
    <name type="common">huchen</name>
    <dbReference type="NCBI Taxonomy" id="62062"/>
    <lineage>
        <taxon>Eukaryota</taxon>
        <taxon>Metazoa</taxon>
        <taxon>Chordata</taxon>
        <taxon>Craniata</taxon>
        <taxon>Vertebrata</taxon>
        <taxon>Euteleostomi</taxon>
        <taxon>Actinopterygii</taxon>
        <taxon>Neopterygii</taxon>
        <taxon>Teleostei</taxon>
        <taxon>Protacanthopterygii</taxon>
        <taxon>Salmoniformes</taxon>
        <taxon>Salmonidae</taxon>
        <taxon>Salmoninae</taxon>
        <taxon>Hucho</taxon>
    </lineage>
</organism>
<dbReference type="Proteomes" id="UP000314982">
    <property type="component" value="Unassembled WGS sequence"/>
</dbReference>
<dbReference type="AlphaFoldDB" id="A0A4W5LX33"/>
<dbReference type="STRING" id="62062.ENSHHUP00000029500"/>
<protein>
    <submittedName>
        <fullName evidence="1">Uncharacterized protein</fullName>
    </submittedName>
</protein>